<comment type="similarity">
    <text evidence="1 3">Belongs to the short-chain dehydrogenases/reductases (SDR) family.</text>
</comment>
<dbReference type="PRINTS" id="PR00080">
    <property type="entry name" value="SDRFAMILY"/>
</dbReference>
<dbReference type="EMBL" id="CP159279">
    <property type="protein sequence ID" value="XCH10984.1"/>
    <property type="molecule type" value="Genomic_DNA"/>
</dbReference>
<protein>
    <submittedName>
        <fullName evidence="5">SDR family oxidoreductase</fullName>
    </submittedName>
</protein>
<feature type="domain" description="Ketoreductase" evidence="4">
    <location>
        <begin position="7"/>
        <end position="153"/>
    </location>
</feature>
<dbReference type="RefSeq" id="WP_353711442.1">
    <property type="nucleotide sequence ID" value="NZ_CP159279.1"/>
</dbReference>
<sequence>MPLLSGAVVLVTGANGGLGRELVEQALARGAAKVYATARRPQEWNDSRIVPLALDITNPDSIRAAVARAQDVTVLINNAGTSVESDAFLSLSDDQFREVMETNFFGPVALTRAFAPVLAASGTSAVLNIHSVLSWIALTGAYSASKAALWSATNSFRVELAPQGTQVTGVHVGYMDTAMAKGVDAPKASPKEVARKSFDGLEQGDYEVIVDDISAGVKLGLSGPIADLYPALASNARA</sequence>
<dbReference type="Pfam" id="PF00106">
    <property type="entry name" value="adh_short"/>
    <property type="match status" value="1"/>
</dbReference>
<reference evidence="5" key="1">
    <citation type="submission" date="2024-06" db="EMBL/GenBank/DDBJ databases">
        <title>Biodegradation of dimethachlon by Arthrobacter sp. K5: mechanistic insights and ecological implications.</title>
        <authorList>
            <person name="Hu S."/>
            <person name="Lu P."/>
        </authorList>
    </citation>
    <scope>NUCLEOTIDE SEQUENCE</scope>
    <source>
        <strain evidence="5">K5</strain>
    </source>
</reference>
<dbReference type="InterPro" id="IPR036291">
    <property type="entry name" value="NAD(P)-bd_dom_sf"/>
</dbReference>
<evidence type="ECO:0000256" key="2">
    <source>
        <dbReference type="ARBA" id="ARBA00023002"/>
    </source>
</evidence>
<dbReference type="PANTHER" id="PTHR44169:SF6">
    <property type="entry name" value="NADPH-DEPENDENT 1-ACYLDIHYDROXYACETONE PHOSPHATE REDUCTASE"/>
    <property type="match status" value="1"/>
</dbReference>
<evidence type="ECO:0000256" key="3">
    <source>
        <dbReference type="RuleBase" id="RU000363"/>
    </source>
</evidence>
<keyword evidence="2" id="KW-0560">Oxidoreductase</keyword>
<dbReference type="SMART" id="SM00822">
    <property type="entry name" value="PKS_KR"/>
    <property type="match status" value="1"/>
</dbReference>
<dbReference type="PRINTS" id="PR00081">
    <property type="entry name" value="GDHRDH"/>
</dbReference>
<dbReference type="AlphaFoldDB" id="A0AAU8EQ51"/>
<dbReference type="PANTHER" id="PTHR44169">
    <property type="entry name" value="NADPH-DEPENDENT 1-ACYLDIHYDROXYACETONE PHOSPHATE REDUCTASE"/>
    <property type="match status" value="1"/>
</dbReference>
<proteinExistence type="inferred from homology"/>
<dbReference type="InterPro" id="IPR002347">
    <property type="entry name" value="SDR_fam"/>
</dbReference>
<dbReference type="NCBIfam" id="NF006119">
    <property type="entry name" value="PRK08264.1-5"/>
    <property type="match status" value="1"/>
</dbReference>
<dbReference type="InterPro" id="IPR057326">
    <property type="entry name" value="KR_dom"/>
</dbReference>
<dbReference type="Gene3D" id="3.40.50.720">
    <property type="entry name" value="NAD(P)-binding Rossmann-like Domain"/>
    <property type="match status" value="1"/>
</dbReference>
<accession>A0AAU8EQ51</accession>
<dbReference type="GO" id="GO:0016491">
    <property type="term" value="F:oxidoreductase activity"/>
    <property type="evidence" value="ECO:0007669"/>
    <property type="project" value="UniProtKB-KW"/>
</dbReference>
<dbReference type="SUPFAM" id="SSF51735">
    <property type="entry name" value="NAD(P)-binding Rossmann-fold domains"/>
    <property type="match status" value="1"/>
</dbReference>
<evidence type="ECO:0000313" key="5">
    <source>
        <dbReference type="EMBL" id="XCH10984.1"/>
    </source>
</evidence>
<gene>
    <name evidence="5" type="ORF">ABRP34_19600</name>
</gene>
<name>A0AAU8EQ51_9MICC</name>
<organism evidence="5">
    <name type="scientific">Arthrobacter sp. K5</name>
    <dbReference type="NCBI Taxonomy" id="2839623"/>
    <lineage>
        <taxon>Bacteria</taxon>
        <taxon>Bacillati</taxon>
        <taxon>Actinomycetota</taxon>
        <taxon>Actinomycetes</taxon>
        <taxon>Micrococcales</taxon>
        <taxon>Micrococcaceae</taxon>
        <taxon>Arthrobacter</taxon>
    </lineage>
</organism>
<evidence type="ECO:0000256" key="1">
    <source>
        <dbReference type="ARBA" id="ARBA00006484"/>
    </source>
</evidence>
<evidence type="ECO:0000259" key="4">
    <source>
        <dbReference type="SMART" id="SM00822"/>
    </source>
</evidence>